<evidence type="ECO:0000313" key="2">
    <source>
        <dbReference type="EMBL" id="EMR63825.1"/>
    </source>
</evidence>
<evidence type="ECO:0000256" key="1">
    <source>
        <dbReference type="SAM" id="Phobius"/>
    </source>
</evidence>
<organism evidence="2 3">
    <name type="scientific">Eutypa lata (strain UCR-EL1)</name>
    <name type="common">Grapevine dieback disease fungus</name>
    <name type="synonym">Eutypa armeniacae</name>
    <dbReference type="NCBI Taxonomy" id="1287681"/>
    <lineage>
        <taxon>Eukaryota</taxon>
        <taxon>Fungi</taxon>
        <taxon>Dikarya</taxon>
        <taxon>Ascomycota</taxon>
        <taxon>Pezizomycotina</taxon>
        <taxon>Sordariomycetes</taxon>
        <taxon>Xylariomycetidae</taxon>
        <taxon>Xylariales</taxon>
        <taxon>Diatrypaceae</taxon>
        <taxon>Eutypa</taxon>
    </lineage>
</organism>
<reference evidence="3" key="1">
    <citation type="journal article" date="2013" name="Genome Announc.">
        <title>Draft genome sequence of the grapevine dieback fungus Eutypa lata UCR-EL1.</title>
        <authorList>
            <person name="Blanco-Ulate B."/>
            <person name="Rolshausen P.E."/>
            <person name="Cantu D."/>
        </authorList>
    </citation>
    <scope>NUCLEOTIDE SEQUENCE [LARGE SCALE GENOMIC DNA]</scope>
    <source>
        <strain evidence="3">UCR-EL1</strain>
    </source>
</reference>
<dbReference type="PANTHER" id="PTHR35395">
    <property type="entry name" value="DUF6536 DOMAIN-CONTAINING PROTEIN"/>
    <property type="match status" value="1"/>
</dbReference>
<dbReference type="OMA" id="WICTRRL"/>
<keyword evidence="1" id="KW-1133">Transmembrane helix</keyword>
<name>M7TAZ5_EUTLA</name>
<dbReference type="AlphaFoldDB" id="M7TAZ5"/>
<dbReference type="eggNOG" id="ENOG502RYAY">
    <property type="taxonomic scope" value="Eukaryota"/>
</dbReference>
<accession>M7TAZ5</accession>
<sequence>MITICVLNSMKAMVIVPPAGLISNVLLANLPQLILSVLYIFLNAMLSTFLVQREFSRMHVTRKPLRVSEPRGIQRSSFFISLPLRYGIPLYATSGLMHWLISQSLFLARITAIKPDGTIDAKNSFSTCGASPIAVVITILVGLIILLSMVALGCRKYDGTMRIVATNSLAISAACHVLDMDRTDGYMLPITWGVVERQDGKGKCAFTTAAEIEKPEEGVLYQ</sequence>
<proteinExistence type="predicted"/>
<dbReference type="Proteomes" id="UP000012174">
    <property type="component" value="Unassembled WGS sequence"/>
</dbReference>
<feature type="transmembrane region" description="Helical" evidence="1">
    <location>
        <begin position="133"/>
        <end position="152"/>
    </location>
</feature>
<dbReference type="KEGG" id="ela:UCREL1_9204"/>
<dbReference type="STRING" id="1287681.M7TAZ5"/>
<keyword evidence="1" id="KW-0812">Transmembrane</keyword>
<dbReference type="PANTHER" id="PTHR35395:SF1">
    <property type="entry name" value="DUF6536 DOMAIN-CONTAINING PROTEIN"/>
    <property type="match status" value="1"/>
</dbReference>
<dbReference type="OrthoDB" id="5429634at2759"/>
<evidence type="ECO:0000313" key="3">
    <source>
        <dbReference type="Proteomes" id="UP000012174"/>
    </source>
</evidence>
<dbReference type="EMBL" id="KB707155">
    <property type="protein sequence ID" value="EMR63825.1"/>
    <property type="molecule type" value="Genomic_DNA"/>
</dbReference>
<keyword evidence="3" id="KW-1185">Reference proteome</keyword>
<gene>
    <name evidence="2" type="ORF">UCREL1_9204</name>
</gene>
<protein>
    <submittedName>
        <fullName evidence="2">Uncharacterized protein</fullName>
    </submittedName>
</protein>
<keyword evidence="1" id="KW-0472">Membrane</keyword>
<dbReference type="HOGENOM" id="CLU_010112_2_1_1"/>